<gene>
    <name evidence="1" type="ORF">SCOCK_630007</name>
</gene>
<evidence type="ECO:0000313" key="2">
    <source>
        <dbReference type="Proteomes" id="UP001152519"/>
    </source>
</evidence>
<keyword evidence="2" id="KW-1185">Reference proteome</keyword>
<proteinExistence type="predicted"/>
<dbReference type="Proteomes" id="UP001152519">
    <property type="component" value="Unassembled WGS sequence"/>
</dbReference>
<sequence length="198" mass="22150">MWAWPRWEGFLRGVMKRALAGDVPQPWWMPRRVLTVVSADVDDAAGVGAIWILWRPKSSQFREHVAVLEWFGERWRYVGGGSSSGDGPVDVDVLDVRNGGGALSLTRSLDPPRSLAAAQMINCVKVRLGREVRDVLIGVRRIEVPEQRSLIAVWTSPQMNRGVRPLIVALGGDGAELSRLGPYDSLDTHTWDRLREEM</sequence>
<name>A0A9W4E254_9ACTN</name>
<comment type="caution">
    <text evidence="1">The sequence shown here is derived from an EMBL/GenBank/DDBJ whole genome shotgun (WGS) entry which is preliminary data.</text>
</comment>
<reference evidence="1" key="1">
    <citation type="submission" date="2021-05" db="EMBL/GenBank/DDBJ databases">
        <authorList>
            <person name="Arsene-Ploetze F."/>
        </authorList>
    </citation>
    <scope>NUCLEOTIDE SEQUENCE</scope>
    <source>
        <strain evidence="1">DSM 42138</strain>
    </source>
</reference>
<evidence type="ECO:0000313" key="1">
    <source>
        <dbReference type="EMBL" id="CAG6398062.1"/>
    </source>
</evidence>
<dbReference type="AlphaFoldDB" id="A0A9W4E254"/>
<accession>A0A9W4E254</accession>
<organism evidence="1 2">
    <name type="scientific">Actinacidiphila cocklensis</name>
    <dbReference type="NCBI Taxonomy" id="887465"/>
    <lineage>
        <taxon>Bacteria</taxon>
        <taxon>Bacillati</taxon>
        <taxon>Actinomycetota</taxon>
        <taxon>Actinomycetes</taxon>
        <taxon>Kitasatosporales</taxon>
        <taxon>Streptomycetaceae</taxon>
        <taxon>Actinacidiphila</taxon>
    </lineage>
</organism>
<dbReference type="EMBL" id="CAJSLV010000096">
    <property type="protein sequence ID" value="CAG6398062.1"/>
    <property type="molecule type" value="Genomic_DNA"/>
</dbReference>
<protein>
    <submittedName>
        <fullName evidence="1">Uncharacterized protein</fullName>
    </submittedName>
</protein>